<feature type="non-terminal residue" evidence="1">
    <location>
        <position position="1"/>
    </location>
</feature>
<organism evidence="1 2">
    <name type="scientific">Nephila pilipes</name>
    <name type="common">Giant wood spider</name>
    <name type="synonym">Nephila maculata</name>
    <dbReference type="NCBI Taxonomy" id="299642"/>
    <lineage>
        <taxon>Eukaryota</taxon>
        <taxon>Metazoa</taxon>
        <taxon>Ecdysozoa</taxon>
        <taxon>Arthropoda</taxon>
        <taxon>Chelicerata</taxon>
        <taxon>Arachnida</taxon>
        <taxon>Araneae</taxon>
        <taxon>Araneomorphae</taxon>
        <taxon>Entelegynae</taxon>
        <taxon>Araneoidea</taxon>
        <taxon>Nephilidae</taxon>
        <taxon>Nephila</taxon>
    </lineage>
</organism>
<sequence length="145" mass="16761">EALIFNSPYKIRELFEIKVVLRQVGDPIKLWGKYRESLSKDIRRRMEKKSTNIEAVVDIVYNQCLILLEGFDTAMAEQEGKITIPNDLCDTVADLIILTDRIYPNIESATLDSLSWLKERAVLTPTNESADKINEFMLEKLKQNR</sequence>
<name>A0A8X6THK3_NEPPI</name>
<dbReference type="AlphaFoldDB" id="A0A8X6THK3"/>
<keyword evidence="1" id="KW-0347">Helicase</keyword>
<keyword evidence="2" id="KW-1185">Reference proteome</keyword>
<dbReference type="EMBL" id="BMAW01058254">
    <property type="protein sequence ID" value="GFT15303.1"/>
    <property type="molecule type" value="Genomic_DNA"/>
</dbReference>
<gene>
    <name evidence="1" type="primary">EVAR_37517_1</name>
    <name evidence="1" type="ORF">NPIL_655341</name>
</gene>
<reference evidence="1" key="1">
    <citation type="submission" date="2020-08" db="EMBL/GenBank/DDBJ databases">
        <title>Multicomponent nature underlies the extraordinary mechanical properties of spider dragline silk.</title>
        <authorList>
            <person name="Kono N."/>
            <person name="Nakamura H."/>
            <person name="Mori M."/>
            <person name="Yoshida Y."/>
            <person name="Ohtoshi R."/>
            <person name="Malay A.D."/>
            <person name="Moran D.A.P."/>
            <person name="Tomita M."/>
            <person name="Numata K."/>
            <person name="Arakawa K."/>
        </authorList>
    </citation>
    <scope>NUCLEOTIDE SEQUENCE</scope>
</reference>
<dbReference type="OrthoDB" id="6435532at2759"/>
<accession>A0A8X6THK3</accession>
<keyword evidence="1" id="KW-0547">Nucleotide-binding</keyword>
<proteinExistence type="predicted"/>
<dbReference type="GO" id="GO:0004386">
    <property type="term" value="F:helicase activity"/>
    <property type="evidence" value="ECO:0007669"/>
    <property type="project" value="UniProtKB-KW"/>
</dbReference>
<keyword evidence="1" id="KW-0378">Hydrolase</keyword>
<comment type="caution">
    <text evidence="1">The sequence shown here is derived from an EMBL/GenBank/DDBJ whole genome shotgun (WGS) entry which is preliminary data.</text>
</comment>
<evidence type="ECO:0000313" key="1">
    <source>
        <dbReference type="EMBL" id="GFT15303.1"/>
    </source>
</evidence>
<evidence type="ECO:0000313" key="2">
    <source>
        <dbReference type="Proteomes" id="UP000887013"/>
    </source>
</evidence>
<protein>
    <submittedName>
        <fullName evidence="1">ATP-dependent DNA helicase</fullName>
    </submittedName>
</protein>
<keyword evidence="1" id="KW-0067">ATP-binding</keyword>
<dbReference type="Proteomes" id="UP000887013">
    <property type="component" value="Unassembled WGS sequence"/>
</dbReference>